<organism evidence="5 6">
    <name type="scientific">Pseudodesulfovibrio indicus</name>
    <dbReference type="NCBI Taxonomy" id="1716143"/>
    <lineage>
        <taxon>Bacteria</taxon>
        <taxon>Pseudomonadati</taxon>
        <taxon>Thermodesulfobacteriota</taxon>
        <taxon>Desulfovibrionia</taxon>
        <taxon>Desulfovibrionales</taxon>
        <taxon>Desulfovibrionaceae</taxon>
    </lineage>
</organism>
<dbReference type="Gene3D" id="3.40.50.300">
    <property type="entry name" value="P-loop containing nucleotide triphosphate hydrolases"/>
    <property type="match status" value="1"/>
</dbReference>
<keyword evidence="1" id="KW-0547">Nucleotide-binding</keyword>
<sequence>MMLRAEMKKRLKHFDLDLDFTCKPGEITAVIGPSGAGKTTLIRLLAGLEKPDGGRISFGDMVWADPAKRVFVPARKRGLSLVFQDYTLFPHLNIRKNVAFAAPDDSRVDELMSMFGIRHLAASKPTAISGGERQRAAFCQALAREPVLLLLDEPFSALDVANRRNLRACLKELKGDLSIPILHVTHDLDEALFLGDSIMAVEQGKISPDWLREQRVIQRRMTESGLSRDGSERELREPEEPHTLRRAMLGCG</sequence>
<dbReference type="GO" id="GO:0005524">
    <property type="term" value="F:ATP binding"/>
    <property type="evidence" value="ECO:0007669"/>
    <property type="project" value="UniProtKB-KW"/>
</dbReference>
<keyword evidence="2 5" id="KW-0067">ATP-binding</keyword>
<dbReference type="PROSITE" id="PS00211">
    <property type="entry name" value="ABC_TRANSPORTER_1"/>
    <property type="match status" value="1"/>
</dbReference>
<evidence type="ECO:0000256" key="1">
    <source>
        <dbReference type="ARBA" id="ARBA00022741"/>
    </source>
</evidence>
<dbReference type="AlphaFoldDB" id="A0AA94THV7"/>
<dbReference type="PANTHER" id="PTHR43514:SF4">
    <property type="entry name" value="ABC TRANSPORTER I FAMILY MEMBER 10"/>
    <property type="match status" value="1"/>
</dbReference>
<evidence type="ECO:0000313" key="6">
    <source>
        <dbReference type="Proteomes" id="UP000295506"/>
    </source>
</evidence>
<evidence type="ECO:0000313" key="5">
    <source>
        <dbReference type="EMBL" id="TDT85548.1"/>
    </source>
</evidence>
<comment type="caution">
    <text evidence="5">The sequence shown here is derived from an EMBL/GenBank/DDBJ whole genome shotgun (WGS) entry which is preliminary data.</text>
</comment>
<gene>
    <name evidence="5" type="ORF">EDC59_11525</name>
</gene>
<evidence type="ECO:0000256" key="3">
    <source>
        <dbReference type="SAM" id="MobiDB-lite"/>
    </source>
</evidence>
<name>A0AA94THV7_9BACT</name>
<evidence type="ECO:0000259" key="4">
    <source>
        <dbReference type="PROSITE" id="PS50893"/>
    </source>
</evidence>
<feature type="region of interest" description="Disordered" evidence="3">
    <location>
        <begin position="221"/>
        <end position="241"/>
    </location>
</feature>
<protein>
    <submittedName>
        <fullName evidence="5">Molybdate transport system ATP-binding protein</fullName>
    </submittedName>
</protein>
<dbReference type="Pfam" id="PF00005">
    <property type="entry name" value="ABC_tran"/>
    <property type="match status" value="1"/>
</dbReference>
<dbReference type="Proteomes" id="UP000295506">
    <property type="component" value="Unassembled WGS sequence"/>
</dbReference>
<dbReference type="InterPro" id="IPR003593">
    <property type="entry name" value="AAA+_ATPase"/>
</dbReference>
<dbReference type="SUPFAM" id="SSF52540">
    <property type="entry name" value="P-loop containing nucleoside triphosphate hydrolases"/>
    <property type="match status" value="1"/>
</dbReference>
<accession>A0AA94THV7</accession>
<reference evidence="5 6" key="1">
    <citation type="submission" date="2019-03" db="EMBL/GenBank/DDBJ databases">
        <title>Genomic Encyclopedia of Type Strains, Phase IV (KMG-IV): sequencing the most valuable type-strain genomes for metagenomic binning, comparative biology and taxonomic classification.</title>
        <authorList>
            <person name="Goeker M."/>
        </authorList>
    </citation>
    <scope>NUCLEOTIDE SEQUENCE [LARGE SCALE GENOMIC DNA]</scope>
    <source>
        <strain evidence="5 6">DSM 101483</strain>
    </source>
</reference>
<feature type="domain" description="ABC transporter" evidence="4">
    <location>
        <begin position="1"/>
        <end position="228"/>
    </location>
</feature>
<dbReference type="InterPro" id="IPR017871">
    <property type="entry name" value="ABC_transporter-like_CS"/>
</dbReference>
<dbReference type="InterPro" id="IPR003439">
    <property type="entry name" value="ABC_transporter-like_ATP-bd"/>
</dbReference>
<dbReference type="GO" id="GO:0016887">
    <property type="term" value="F:ATP hydrolysis activity"/>
    <property type="evidence" value="ECO:0007669"/>
    <property type="project" value="InterPro"/>
</dbReference>
<feature type="compositionally biased region" description="Basic and acidic residues" evidence="3">
    <location>
        <begin position="229"/>
        <end position="241"/>
    </location>
</feature>
<dbReference type="SMART" id="SM00382">
    <property type="entry name" value="AAA"/>
    <property type="match status" value="1"/>
</dbReference>
<dbReference type="PROSITE" id="PS50893">
    <property type="entry name" value="ABC_TRANSPORTER_2"/>
    <property type="match status" value="1"/>
</dbReference>
<evidence type="ECO:0000256" key="2">
    <source>
        <dbReference type="ARBA" id="ARBA00022840"/>
    </source>
</evidence>
<dbReference type="InterPro" id="IPR050334">
    <property type="entry name" value="Molybdenum_import_ModC"/>
</dbReference>
<dbReference type="PANTHER" id="PTHR43514">
    <property type="entry name" value="ABC TRANSPORTER I FAMILY MEMBER 10"/>
    <property type="match status" value="1"/>
</dbReference>
<dbReference type="EMBL" id="SOBK01000015">
    <property type="protein sequence ID" value="TDT85548.1"/>
    <property type="molecule type" value="Genomic_DNA"/>
</dbReference>
<dbReference type="InterPro" id="IPR027417">
    <property type="entry name" value="P-loop_NTPase"/>
</dbReference>
<proteinExistence type="predicted"/>
<dbReference type="RefSeq" id="WP_078063733.1">
    <property type="nucleotide sequence ID" value="NZ_CP014206.1"/>
</dbReference>